<dbReference type="InterPro" id="IPR052301">
    <property type="entry name" value="SCF_F-box/WD-repeat"/>
</dbReference>
<dbReference type="SMART" id="SM00320">
    <property type="entry name" value="WD40"/>
    <property type="match status" value="4"/>
</dbReference>
<keyword evidence="4" id="KW-1185">Reference proteome</keyword>
<dbReference type="OrthoDB" id="435188at2759"/>
<keyword evidence="1" id="KW-0853">WD repeat</keyword>
<dbReference type="PANTHER" id="PTHR14381">
    <property type="entry name" value="DACTYLIN"/>
    <property type="match status" value="1"/>
</dbReference>
<dbReference type="Gene3D" id="2.130.10.10">
    <property type="entry name" value="YVTN repeat-like/Quinoprotein amine dehydrogenase"/>
    <property type="match status" value="1"/>
</dbReference>
<evidence type="ECO:0000313" key="4">
    <source>
        <dbReference type="Proteomes" id="UP000410492"/>
    </source>
</evidence>
<dbReference type="Pfam" id="PF12937">
    <property type="entry name" value="F-box-like"/>
    <property type="match status" value="1"/>
</dbReference>
<dbReference type="InterPro" id="IPR036322">
    <property type="entry name" value="WD40_repeat_dom_sf"/>
</dbReference>
<dbReference type="SUPFAM" id="SSF81383">
    <property type="entry name" value="F-box domain"/>
    <property type="match status" value="1"/>
</dbReference>
<name>A0A653CZF6_CALMS</name>
<dbReference type="PROSITE" id="PS50181">
    <property type="entry name" value="FBOX"/>
    <property type="match status" value="1"/>
</dbReference>
<dbReference type="CDD" id="cd09917">
    <property type="entry name" value="F-box_SF"/>
    <property type="match status" value="1"/>
</dbReference>
<protein>
    <recommendedName>
        <fullName evidence="2">F-box domain-containing protein</fullName>
    </recommendedName>
</protein>
<dbReference type="EMBL" id="CAACVG010009433">
    <property type="protein sequence ID" value="VEN53262.1"/>
    <property type="molecule type" value="Genomic_DNA"/>
</dbReference>
<sequence>MDLIGLSTELLIKIFSYVDIPDLCRLKQTCKRFDSIISTWGHIIFDVSPLVTNQKSDLFLSKCSSKLSTLEKIRISKNWTIGRYTEKSLLYVKRKLMPWLQLEKTCIWLSRGCYVRCHQRNGSYVKQKNIASYGGASRADIAHFQKKGNTLVCGLRDGSIFIQNIEKKSSITLKSCHDSDINSIDTNYSGNVVVSGGRDNYFKIWKRNIETDQIALTYQYNLQDRIWKVALSNEAPLLGIGTSANSNMNSIFINDIQRATNILQLSGSEYNHGVLDMKWDGPHCMWSCGYDTYLRKWDLRTGNCVQIYEDPHASALYCFDYDYCNTIMTGTQLHGRVILWDIRQKNSVQLFFMDSCKSRRHGRNSPVYSLAFDAEYLFTATDQNVNVLNFAGYDGEINDYSYCCK</sequence>
<dbReference type="InterPro" id="IPR001680">
    <property type="entry name" value="WD40_rpt"/>
</dbReference>
<dbReference type="InterPro" id="IPR036047">
    <property type="entry name" value="F-box-like_dom_sf"/>
</dbReference>
<evidence type="ECO:0000313" key="3">
    <source>
        <dbReference type="EMBL" id="VEN53262.1"/>
    </source>
</evidence>
<accession>A0A653CZF6</accession>
<organism evidence="3 4">
    <name type="scientific">Callosobruchus maculatus</name>
    <name type="common">Southern cowpea weevil</name>
    <name type="synonym">Pulse bruchid</name>
    <dbReference type="NCBI Taxonomy" id="64391"/>
    <lineage>
        <taxon>Eukaryota</taxon>
        <taxon>Metazoa</taxon>
        <taxon>Ecdysozoa</taxon>
        <taxon>Arthropoda</taxon>
        <taxon>Hexapoda</taxon>
        <taxon>Insecta</taxon>
        <taxon>Pterygota</taxon>
        <taxon>Neoptera</taxon>
        <taxon>Endopterygota</taxon>
        <taxon>Coleoptera</taxon>
        <taxon>Polyphaga</taxon>
        <taxon>Cucujiformia</taxon>
        <taxon>Chrysomeloidea</taxon>
        <taxon>Chrysomelidae</taxon>
        <taxon>Bruchinae</taxon>
        <taxon>Bruchini</taxon>
        <taxon>Callosobruchus</taxon>
    </lineage>
</organism>
<dbReference type="Proteomes" id="UP000410492">
    <property type="component" value="Unassembled WGS sequence"/>
</dbReference>
<dbReference type="InterPro" id="IPR001810">
    <property type="entry name" value="F-box_dom"/>
</dbReference>
<reference evidence="3 4" key="1">
    <citation type="submission" date="2019-01" db="EMBL/GenBank/DDBJ databases">
        <authorList>
            <person name="Sayadi A."/>
        </authorList>
    </citation>
    <scope>NUCLEOTIDE SEQUENCE [LARGE SCALE GENOMIC DNA]</scope>
</reference>
<dbReference type="GO" id="GO:0019005">
    <property type="term" value="C:SCF ubiquitin ligase complex"/>
    <property type="evidence" value="ECO:0007669"/>
    <property type="project" value="TreeGrafter"/>
</dbReference>
<dbReference type="Gene3D" id="1.20.1280.50">
    <property type="match status" value="1"/>
</dbReference>
<gene>
    <name evidence="3" type="ORF">CALMAC_LOCUS13118</name>
</gene>
<dbReference type="PROSITE" id="PS50082">
    <property type="entry name" value="WD_REPEATS_2"/>
    <property type="match status" value="1"/>
</dbReference>
<dbReference type="GO" id="GO:0031146">
    <property type="term" value="P:SCF-dependent proteasomal ubiquitin-dependent protein catabolic process"/>
    <property type="evidence" value="ECO:0007669"/>
    <property type="project" value="TreeGrafter"/>
</dbReference>
<dbReference type="Pfam" id="PF00400">
    <property type="entry name" value="WD40"/>
    <property type="match status" value="1"/>
</dbReference>
<dbReference type="AlphaFoldDB" id="A0A653CZF6"/>
<feature type="domain" description="F-box" evidence="2">
    <location>
        <begin position="1"/>
        <end position="48"/>
    </location>
</feature>
<evidence type="ECO:0000259" key="2">
    <source>
        <dbReference type="PROSITE" id="PS50181"/>
    </source>
</evidence>
<proteinExistence type="predicted"/>
<dbReference type="PROSITE" id="PS50294">
    <property type="entry name" value="WD_REPEATS_REGION"/>
    <property type="match status" value="1"/>
</dbReference>
<dbReference type="PANTHER" id="PTHR14381:SF1">
    <property type="entry name" value="F-BOX_WD REPEAT-CONTAINING PROTEIN 4"/>
    <property type="match status" value="1"/>
</dbReference>
<evidence type="ECO:0000256" key="1">
    <source>
        <dbReference type="PROSITE-ProRule" id="PRU00221"/>
    </source>
</evidence>
<dbReference type="SUPFAM" id="SSF50978">
    <property type="entry name" value="WD40 repeat-like"/>
    <property type="match status" value="1"/>
</dbReference>
<dbReference type="InterPro" id="IPR015943">
    <property type="entry name" value="WD40/YVTN_repeat-like_dom_sf"/>
</dbReference>
<feature type="repeat" description="WD" evidence="1">
    <location>
        <begin position="174"/>
        <end position="206"/>
    </location>
</feature>
<dbReference type="SMART" id="SM00256">
    <property type="entry name" value="FBOX"/>
    <property type="match status" value="1"/>
</dbReference>